<keyword evidence="6" id="KW-0378">Hydrolase</keyword>
<comment type="PTM">
    <text evidence="6">Cleaved by autocatalysis into a large and a small subunit.</text>
</comment>
<dbReference type="EC" id="2.3.2.2" evidence="6"/>
<dbReference type="InterPro" id="IPR052896">
    <property type="entry name" value="GGT-like_enzyme"/>
</dbReference>
<dbReference type="EMBL" id="VTUZ01000052">
    <property type="protein sequence ID" value="KAA0998885.1"/>
    <property type="molecule type" value="Genomic_DNA"/>
</dbReference>
<comment type="subunit">
    <text evidence="6">This enzyme consists of two polypeptide chains, which are synthesized in precursor form from a single polypeptide.</text>
</comment>
<dbReference type="UniPathway" id="UPA00204"/>
<dbReference type="EC" id="3.4.19.13" evidence="6"/>
<keyword evidence="6" id="KW-0865">Zymogen</keyword>
<dbReference type="InterPro" id="IPR043137">
    <property type="entry name" value="GGT_ssub_C"/>
</dbReference>
<evidence type="ECO:0000256" key="4">
    <source>
        <dbReference type="PIRSR" id="PIRSR600101-1"/>
    </source>
</evidence>
<proteinExistence type="inferred from homology"/>
<evidence type="ECO:0000313" key="7">
    <source>
        <dbReference type="EMBL" id="KAA0998885.1"/>
    </source>
</evidence>
<dbReference type="InterPro" id="IPR029055">
    <property type="entry name" value="Ntn_hydrolases_N"/>
</dbReference>
<feature type="binding site" evidence="5">
    <location>
        <position position="433"/>
    </location>
    <ligand>
        <name>L-glutamate</name>
        <dbReference type="ChEBI" id="CHEBI:29985"/>
    </ligand>
</feature>
<comment type="caution">
    <text evidence="7">The sequence shown here is derived from an EMBL/GenBank/DDBJ whole genome shotgun (WGS) entry which is preliminary data.</text>
</comment>
<dbReference type="RefSeq" id="WP_149675670.1">
    <property type="nucleotide sequence ID" value="NZ_VTUZ01000052.1"/>
</dbReference>
<keyword evidence="6 7" id="KW-0012">Acyltransferase</keyword>
<dbReference type="PANTHER" id="PTHR43881">
    <property type="entry name" value="GAMMA-GLUTAMYLTRANSPEPTIDASE (AFU_ORTHOLOGUE AFUA_4G13580)"/>
    <property type="match status" value="1"/>
</dbReference>
<evidence type="ECO:0000313" key="8">
    <source>
        <dbReference type="Proteomes" id="UP000325273"/>
    </source>
</evidence>
<evidence type="ECO:0000256" key="6">
    <source>
        <dbReference type="RuleBase" id="RU368036"/>
    </source>
</evidence>
<evidence type="ECO:0000256" key="1">
    <source>
        <dbReference type="ARBA" id="ARBA00001049"/>
    </source>
</evidence>
<dbReference type="Proteomes" id="UP000325273">
    <property type="component" value="Unassembled WGS sequence"/>
</dbReference>
<feature type="active site" description="Nucleophile" evidence="4">
    <location>
        <position position="350"/>
    </location>
</feature>
<dbReference type="InterPro" id="IPR000101">
    <property type="entry name" value="GGT_peptidase"/>
</dbReference>
<dbReference type="InterPro" id="IPR043138">
    <property type="entry name" value="GGT_lsub"/>
</dbReference>
<evidence type="ECO:0000256" key="3">
    <source>
        <dbReference type="ARBA" id="ARBA00047417"/>
    </source>
</evidence>
<dbReference type="GO" id="GO:0006751">
    <property type="term" value="P:glutathione catabolic process"/>
    <property type="evidence" value="ECO:0007669"/>
    <property type="project" value="UniProtKB-UniRule"/>
</dbReference>
<gene>
    <name evidence="7" type="primary">ggt</name>
    <name evidence="7" type="ORF">FVF58_42845</name>
</gene>
<dbReference type="NCBIfam" id="TIGR00066">
    <property type="entry name" value="g_glut_trans"/>
    <property type="match status" value="1"/>
</dbReference>
<organism evidence="7 8">
    <name type="scientific">Paraburkholderia panacisoli</name>
    <dbReference type="NCBI Taxonomy" id="2603818"/>
    <lineage>
        <taxon>Bacteria</taxon>
        <taxon>Pseudomonadati</taxon>
        <taxon>Pseudomonadota</taxon>
        <taxon>Betaproteobacteria</taxon>
        <taxon>Burkholderiales</taxon>
        <taxon>Burkholderiaceae</taxon>
        <taxon>Paraburkholderia</taxon>
    </lineage>
</organism>
<keyword evidence="8" id="KW-1185">Reference proteome</keyword>
<comment type="catalytic activity">
    <reaction evidence="2 6">
        <text>glutathione + H2O = L-cysteinylglycine + L-glutamate</text>
        <dbReference type="Rhea" id="RHEA:28807"/>
        <dbReference type="ChEBI" id="CHEBI:15377"/>
        <dbReference type="ChEBI" id="CHEBI:29985"/>
        <dbReference type="ChEBI" id="CHEBI:57925"/>
        <dbReference type="ChEBI" id="CHEBI:61694"/>
        <dbReference type="EC" id="3.4.19.13"/>
    </reaction>
</comment>
<dbReference type="PRINTS" id="PR01210">
    <property type="entry name" value="GGTRANSPTASE"/>
</dbReference>
<dbReference type="Pfam" id="PF01019">
    <property type="entry name" value="G_glu_transpept"/>
    <property type="match status" value="1"/>
</dbReference>
<dbReference type="AlphaFoldDB" id="A0A5B0G839"/>
<protein>
    <recommendedName>
        <fullName evidence="6">Glutathione hydrolase proenzyme</fullName>
        <ecNumber evidence="6">2.3.2.2</ecNumber>
        <ecNumber evidence="6">3.4.19.13</ecNumber>
    </recommendedName>
    <component>
        <recommendedName>
            <fullName evidence="6">Glutathione hydrolase large chain</fullName>
        </recommendedName>
    </component>
    <component>
        <recommendedName>
            <fullName evidence="6">Glutathione hydrolase small chain</fullName>
        </recommendedName>
    </component>
</protein>
<sequence>MRDFEAPGRSLVVARNGMAATSHPLATMVAINTLEAGGNAMDAAIAACAVQCVVEPGSTGVGGDCFALYSRGGTDDIVAYNGAGWAPAAASAEKLQALGVNAIERHSAHAVTVPGAVHAWTTLHRDHGRRSLAEVLAPAIRYAEQGYAVAPRTAADWNSEVPLLARDANARAAMLVDGAAPLAGTSHRQPLLANTLRAIAEGGRDAFYRGEIAADIVGHLQRNGGLHSLDDFAGYHGDYVTPIRSTFQGYEVVECPPSGQGIIALMLLKILQKFDAGGHPLNVDRIHREVEAARLAYSVRDAFLGDPRDGKPDAEWLLSDELADKLREQIDLDRALTELPAFSTAEHKDTVYITVVDRDRNCASFINSLFHPFGSGLMAPKSGVLLHNRGQSFSLEKGHPNAIGPHKRPMHTIIPGMVTKGGRVQMSFGVMGGHYQAMGHAHFLSKVLHYGMDMQSAMQLPRIFPRPGTNTVEVEGQMPVEVCAALTQRGFKLVRPGSPIGGSQAIWVDWENGTLLGASDHRKDGCALGY</sequence>
<comment type="catalytic activity">
    <reaction evidence="3 6">
        <text>an N-terminal (5-L-glutamyl)-[peptide] + an alpha-amino acid = 5-L-glutamyl amino acid + an N-terminal L-alpha-aminoacyl-[peptide]</text>
        <dbReference type="Rhea" id="RHEA:23904"/>
        <dbReference type="Rhea" id="RHEA-COMP:9780"/>
        <dbReference type="Rhea" id="RHEA-COMP:9795"/>
        <dbReference type="ChEBI" id="CHEBI:77644"/>
        <dbReference type="ChEBI" id="CHEBI:78597"/>
        <dbReference type="ChEBI" id="CHEBI:78599"/>
        <dbReference type="ChEBI" id="CHEBI:78608"/>
        <dbReference type="EC" id="2.3.2.2"/>
    </reaction>
</comment>
<comment type="pathway">
    <text evidence="6">Sulfur metabolism; glutathione metabolism.</text>
</comment>
<keyword evidence="6" id="KW-0317">Glutathione biosynthesis</keyword>
<name>A0A5B0G839_9BURK</name>
<dbReference type="GO" id="GO:0036374">
    <property type="term" value="F:glutathione hydrolase activity"/>
    <property type="evidence" value="ECO:0007669"/>
    <property type="project" value="UniProtKB-UniRule"/>
</dbReference>
<keyword evidence="6 7" id="KW-0808">Transferase</keyword>
<dbReference type="SUPFAM" id="SSF56235">
    <property type="entry name" value="N-terminal nucleophile aminohydrolases (Ntn hydrolases)"/>
    <property type="match status" value="1"/>
</dbReference>
<dbReference type="GO" id="GO:0006750">
    <property type="term" value="P:glutathione biosynthetic process"/>
    <property type="evidence" value="ECO:0007669"/>
    <property type="project" value="UniProtKB-KW"/>
</dbReference>
<dbReference type="GO" id="GO:0103068">
    <property type="term" value="F:leukotriene C4 gamma-glutamyl transferase activity"/>
    <property type="evidence" value="ECO:0007669"/>
    <property type="project" value="UniProtKB-EC"/>
</dbReference>
<dbReference type="Gene3D" id="1.10.246.130">
    <property type="match status" value="1"/>
</dbReference>
<comment type="similarity">
    <text evidence="6">Belongs to the gamma-glutamyltransferase family.</text>
</comment>
<comment type="catalytic activity">
    <reaction evidence="1 6">
        <text>an S-substituted glutathione + H2O = an S-substituted L-cysteinylglycine + L-glutamate</text>
        <dbReference type="Rhea" id="RHEA:59468"/>
        <dbReference type="ChEBI" id="CHEBI:15377"/>
        <dbReference type="ChEBI" id="CHEBI:29985"/>
        <dbReference type="ChEBI" id="CHEBI:90779"/>
        <dbReference type="ChEBI" id="CHEBI:143103"/>
        <dbReference type="EC" id="3.4.19.13"/>
    </reaction>
</comment>
<evidence type="ECO:0000256" key="2">
    <source>
        <dbReference type="ARBA" id="ARBA00001089"/>
    </source>
</evidence>
<dbReference type="PANTHER" id="PTHR43881:SF1">
    <property type="entry name" value="GAMMA-GLUTAMYLTRANSPEPTIDASE (AFU_ORTHOLOGUE AFUA_4G13580)"/>
    <property type="match status" value="1"/>
</dbReference>
<evidence type="ECO:0000256" key="5">
    <source>
        <dbReference type="PIRSR" id="PIRSR600101-2"/>
    </source>
</evidence>
<accession>A0A5B0G839</accession>
<reference evidence="7 8" key="1">
    <citation type="submission" date="2019-08" db="EMBL/GenBank/DDBJ databases">
        <title>Paraburkholderia sp. DCY113.</title>
        <authorList>
            <person name="Kang J."/>
        </authorList>
    </citation>
    <scope>NUCLEOTIDE SEQUENCE [LARGE SCALE GENOMIC DNA]</scope>
    <source>
        <strain evidence="7 8">DCY113</strain>
    </source>
</reference>
<dbReference type="Gene3D" id="3.60.20.40">
    <property type="match status" value="1"/>
</dbReference>